<organism evidence="1">
    <name type="scientific">marine sediment metagenome</name>
    <dbReference type="NCBI Taxonomy" id="412755"/>
    <lineage>
        <taxon>unclassified sequences</taxon>
        <taxon>metagenomes</taxon>
        <taxon>ecological metagenomes</taxon>
    </lineage>
</organism>
<evidence type="ECO:0008006" key="2">
    <source>
        <dbReference type="Google" id="ProtNLM"/>
    </source>
</evidence>
<accession>X1A3E6</accession>
<protein>
    <recommendedName>
        <fullName evidence="2">DUF1931 domain-containing protein</fullName>
    </recommendedName>
</protein>
<reference evidence="1" key="1">
    <citation type="journal article" date="2014" name="Front. Microbiol.">
        <title>High frequency of phylogenetically diverse reductive dehalogenase-homologous genes in deep subseafloor sedimentary metagenomes.</title>
        <authorList>
            <person name="Kawai M."/>
            <person name="Futagami T."/>
            <person name="Toyoda A."/>
            <person name="Takaki Y."/>
            <person name="Nishi S."/>
            <person name="Hori S."/>
            <person name="Arai W."/>
            <person name="Tsubouchi T."/>
            <person name="Morono Y."/>
            <person name="Uchiyama I."/>
            <person name="Ito T."/>
            <person name="Fujiyama A."/>
            <person name="Inagaki F."/>
            <person name="Takami H."/>
        </authorList>
    </citation>
    <scope>NUCLEOTIDE SEQUENCE</scope>
    <source>
        <strain evidence="1">Expedition CK06-06</strain>
    </source>
</reference>
<evidence type="ECO:0000313" key="1">
    <source>
        <dbReference type="EMBL" id="GAG76595.1"/>
    </source>
</evidence>
<proteinExistence type="predicted"/>
<gene>
    <name evidence="1" type="ORF">S01H4_27398</name>
</gene>
<sequence>MAKTEPLFVKSKVREYIKGKECNTSSGVLDGDTFNSIIMDILDNAIRRAKANNRKTVKARDL</sequence>
<name>X1A3E6_9ZZZZ</name>
<comment type="caution">
    <text evidence="1">The sequence shown here is derived from an EMBL/GenBank/DDBJ whole genome shotgun (WGS) entry which is preliminary data.</text>
</comment>
<dbReference type="EMBL" id="BART01013386">
    <property type="protein sequence ID" value="GAG76595.1"/>
    <property type="molecule type" value="Genomic_DNA"/>
</dbReference>
<dbReference type="AlphaFoldDB" id="X1A3E6"/>